<keyword evidence="4" id="KW-1185">Reference proteome</keyword>
<gene>
    <name evidence="3" type="ORF">Ciccas_011720</name>
</gene>
<dbReference type="Pfam" id="PF10263">
    <property type="entry name" value="SprT-like"/>
    <property type="match status" value="1"/>
</dbReference>
<dbReference type="EMBL" id="JBJKFK010003605">
    <property type="protein sequence ID" value="KAL3309729.1"/>
    <property type="molecule type" value="Genomic_DNA"/>
</dbReference>
<feature type="domain" description="SprT-like" evidence="2">
    <location>
        <begin position="235"/>
        <end position="400"/>
    </location>
</feature>
<evidence type="ECO:0000256" key="1">
    <source>
        <dbReference type="SAM" id="MobiDB-lite"/>
    </source>
</evidence>
<dbReference type="PANTHER" id="PTHR23099:SF0">
    <property type="entry name" value="GERM CELL NUCLEAR ACIDIC PROTEIN"/>
    <property type="match status" value="1"/>
</dbReference>
<reference evidence="3 4" key="1">
    <citation type="submission" date="2024-11" db="EMBL/GenBank/DDBJ databases">
        <title>Adaptive evolution of stress response genes in parasites aligns with host niche diversity.</title>
        <authorList>
            <person name="Hahn C."/>
            <person name="Resl P."/>
        </authorList>
    </citation>
    <scope>NUCLEOTIDE SEQUENCE [LARGE SCALE GENOMIC DNA]</scope>
    <source>
        <strain evidence="3">EGGRZ-B1_66</strain>
        <tissue evidence="3">Body</tissue>
    </source>
</reference>
<feature type="region of interest" description="Disordered" evidence="1">
    <location>
        <begin position="27"/>
        <end position="60"/>
    </location>
</feature>
<protein>
    <recommendedName>
        <fullName evidence="2">SprT-like domain-containing protein</fullName>
    </recommendedName>
</protein>
<feature type="compositionally biased region" description="Polar residues" evidence="1">
    <location>
        <begin position="37"/>
        <end position="60"/>
    </location>
</feature>
<name>A0ABD2PR44_9PLAT</name>
<organism evidence="3 4">
    <name type="scientific">Cichlidogyrus casuarinus</name>
    <dbReference type="NCBI Taxonomy" id="1844966"/>
    <lineage>
        <taxon>Eukaryota</taxon>
        <taxon>Metazoa</taxon>
        <taxon>Spiralia</taxon>
        <taxon>Lophotrochozoa</taxon>
        <taxon>Platyhelminthes</taxon>
        <taxon>Monogenea</taxon>
        <taxon>Monopisthocotylea</taxon>
        <taxon>Dactylogyridea</taxon>
        <taxon>Ancyrocephalidae</taxon>
        <taxon>Cichlidogyrus</taxon>
    </lineage>
</organism>
<evidence type="ECO:0000313" key="3">
    <source>
        <dbReference type="EMBL" id="KAL3309729.1"/>
    </source>
</evidence>
<dbReference type="InterPro" id="IPR006640">
    <property type="entry name" value="SprT-like_domain"/>
</dbReference>
<evidence type="ECO:0000313" key="4">
    <source>
        <dbReference type="Proteomes" id="UP001626550"/>
    </source>
</evidence>
<proteinExistence type="predicted"/>
<accession>A0ABD2PR44</accession>
<feature type="compositionally biased region" description="Polar residues" evidence="1">
    <location>
        <begin position="156"/>
        <end position="167"/>
    </location>
</feature>
<comment type="caution">
    <text evidence="3">The sequence shown here is derived from an EMBL/GenBank/DDBJ whole genome shotgun (WGS) entry which is preliminary data.</text>
</comment>
<dbReference type="CDD" id="cd00084">
    <property type="entry name" value="HMG-box_SF"/>
    <property type="match status" value="1"/>
</dbReference>
<feature type="compositionally biased region" description="Low complexity" evidence="1">
    <location>
        <begin position="128"/>
        <end position="150"/>
    </location>
</feature>
<dbReference type="AlphaFoldDB" id="A0ABD2PR44"/>
<dbReference type="SMART" id="SM00731">
    <property type="entry name" value="SprT"/>
    <property type="match status" value="1"/>
</dbReference>
<dbReference type="Proteomes" id="UP001626550">
    <property type="component" value="Unassembled WGS sequence"/>
</dbReference>
<sequence>MSWSSDDDIFTSSCRDESLYNDNMNKSEMLNDLDKSPINNQNFKSPSHQANHSPNSSSDSEAFYRYIKETKEKNMINPTCKSTLQNESSMGSFIVPDDEVTSDEEPAFYLNINNKTKQNMNVSIFSSNSTSLTGSSSIFSSDSSEKATSSKPIPELSNSSDSWLDVNSDSDKENSSIEYEKPSIENIPISRLSLPESIHVYHFPSHPEHKRILPETRFFVFMSQRYINSFKKYRDELTNKLFRIYNKQVFDSRLPPDIPISWNSRLLKTAGMCVYKKMKVTQDGVTITTNIVSIELSNKILTSAARLRDTLLHEACHAYVWIVNNTNGGHGPLWKSIAQRAMRTYPMIPKVTRCHAYAIETKFSYICSTEGCGVRVNRHTKSLDTSKKVCGLCKGKFILVRNGPHSTRPTTNAVLKERQNNAQSQTLTPFAKFVKENYKNIRQTPSKPASHADTMKTLSEMFKQMKTEDFLEKSPIAE</sequence>
<feature type="compositionally biased region" description="Basic and acidic residues" evidence="1">
    <location>
        <begin position="169"/>
        <end position="179"/>
    </location>
</feature>
<dbReference type="PANTHER" id="PTHR23099">
    <property type="entry name" value="TRANSCRIPTIONAL REGULATOR"/>
    <property type="match status" value="1"/>
</dbReference>
<evidence type="ECO:0000259" key="2">
    <source>
        <dbReference type="SMART" id="SM00731"/>
    </source>
</evidence>
<dbReference type="GO" id="GO:0006974">
    <property type="term" value="P:DNA damage response"/>
    <property type="evidence" value="ECO:0007669"/>
    <property type="project" value="UniProtKB-ARBA"/>
</dbReference>
<feature type="region of interest" description="Disordered" evidence="1">
    <location>
        <begin position="128"/>
        <end position="179"/>
    </location>
</feature>